<dbReference type="InterPro" id="IPR002104">
    <property type="entry name" value="Integrase_catalytic"/>
</dbReference>
<dbReference type="HOGENOM" id="CLU_027562_8_4_6"/>
<gene>
    <name evidence="3" type="ordered locus">PFL_1843</name>
</gene>
<dbReference type="eggNOG" id="COG0582">
    <property type="taxonomic scope" value="Bacteria"/>
</dbReference>
<proteinExistence type="predicted"/>
<dbReference type="Gene3D" id="1.10.443.10">
    <property type="entry name" value="Intergrase catalytic core"/>
    <property type="match status" value="1"/>
</dbReference>
<dbReference type="EMBL" id="CP000076">
    <property type="protein sequence ID" value="AAY91131.1"/>
    <property type="molecule type" value="Genomic_DNA"/>
</dbReference>
<dbReference type="STRING" id="220664.PFL_1843"/>
<feature type="domain" description="Tyr recombinase" evidence="2">
    <location>
        <begin position="1"/>
        <end position="154"/>
    </location>
</feature>
<reference evidence="3 4" key="1">
    <citation type="journal article" date="2005" name="Nat. Biotechnol.">
        <title>Complete genome sequence of the plant commensal Pseudomonas fluorescens Pf-5.</title>
        <authorList>
            <person name="Paulsen I.T."/>
            <person name="Press C.M."/>
            <person name="Ravel J."/>
            <person name="Kobayashi D.Y."/>
            <person name="Myers G.S."/>
            <person name="Mavrodi D.V."/>
            <person name="DeBoy R.T."/>
            <person name="Seshadri R."/>
            <person name="Ren Q."/>
            <person name="Madupu R."/>
            <person name="Dodson R.J."/>
            <person name="Durkin A.S."/>
            <person name="Brinkac L.M."/>
            <person name="Daugherty S.C."/>
            <person name="Sullivan S.A."/>
            <person name="Rosovitz M.J."/>
            <person name="Gwinn M.L."/>
            <person name="Zhou L."/>
            <person name="Schneider D.J."/>
            <person name="Cartinhour S.W."/>
            <person name="Nelson W.C."/>
            <person name="Weidman J."/>
            <person name="Watkins K."/>
            <person name="Tran K."/>
            <person name="Khouri H."/>
            <person name="Pierson E.A."/>
            <person name="Pierson L.S.III."/>
            <person name="Thomashow L.S."/>
            <person name="Loper J.E."/>
        </authorList>
    </citation>
    <scope>NUCLEOTIDE SEQUENCE [LARGE SCALE GENOMIC DNA]</scope>
    <source>
        <strain evidence="4">ATCC BAA-477 / NRRL B-23932 / Pf-5</strain>
    </source>
</reference>
<evidence type="ECO:0000313" key="3">
    <source>
        <dbReference type="EMBL" id="AAY91131.1"/>
    </source>
</evidence>
<keyword evidence="1" id="KW-0233">DNA recombination</keyword>
<dbReference type="GO" id="GO:0006310">
    <property type="term" value="P:DNA recombination"/>
    <property type="evidence" value="ECO:0007669"/>
    <property type="project" value="UniProtKB-KW"/>
</dbReference>
<dbReference type="Proteomes" id="UP000008540">
    <property type="component" value="Chromosome"/>
</dbReference>
<protein>
    <submittedName>
        <fullName evidence="3">Putative integrase</fullName>
    </submittedName>
</protein>
<evidence type="ECO:0000256" key="1">
    <source>
        <dbReference type="ARBA" id="ARBA00023172"/>
    </source>
</evidence>
<evidence type="ECO:0000259" key="2">
    <source>
        <dbReference type="PROSITE" id="PS51898"/>
    </source>
</evidence>
<dbReference type="InterPro" id="IPR013762">
    <property type="entry name" value="Integrase-like_cat_sf"/>
</dbReference>
<sequence>MDLAQGTVTFRRSKVRGAYRVTKTRRSTRKVRLLAPAWDALQKIDALNRKRKAETVDIVERDNKTVRQHKLHFVFLNTKSGLPHVSDFVVRDRFFKPHLLAAGVYYHGPGQCRNTYASQLLTTGVASIDWIAEQMGHTNANMIRQHYGTWINED</sequence>
<dbReference type="PROSITE" id="PS51898">
    <property type="entry name" value="TYR_RECOMBINASE"/>
    <property type="match status" value="1"/>
</dbReference>
<dbReference type="GO" id="GO:0003677">
    <property type="term" value="F:DNA binding"/>
    <property type="evidence" value="ECO:0007669"/>
    <property type="project" value="InterPro"/>
</dbReference>
<organism evidence="3 4">
    <name type="scientific">Pseudomonas fluorescens (strain ATCC BAA-477 / NRRL B-23932 / Pf-5)</name>
    <dbReference type="NCBI Taxonomy" id="220664"/>
    <lineage>
        <taxon>Bacteria</taxon>
        <taxon>Pseudomonadati</taxon>
        <taxon>Pseudomonadota</taxon>
        <taxon>Gammaproteobacteria</taxon>
        <taxon>Pseudomonadales</taxon>
        <taxon>Pseudomonadaceae</taxon>
        <taxon>Pseudomonas</taxon>
    </lineage>
</organism>
<dbReference type="InterPro" id="IPR011010">
    <property type="entry name" value="DNA_brk_join_enz"/>
</dbReference>
<dbReference type="GO" id="GO:0015074">
    <property type="term" value="P:DNA integration"/>
    <property type="evidence" value="ECO:0007669"/>
    <property type="project" value="InterPro"/>
</dbReference>
<evidence type="ECO:0000313" key="4">
    <source>
        <dbReference type="Proteomes" id="UP000008540"/>
    </source>
</evidence>
<dbReference type="AlphaFoldDB" id="Q4KFM1"/>
<name>Q4KFM1_PSEF5</name>
<dbReference type="SUPFAM" id="SSF56349">
    <property type="entry name" value="DNA breaking-rejoining enzymes"/>
    <property type="match status" value="1"/>
</dbReference>
<dbReference type="KEGG" id="pfl:PFL_1843"/>
<accession>Q4KFM1</accession>